<accession>A0A1J1IAH4</accession>
<reference evidence="2 3" key="1">
    <citation type="submission" date="2015-04" db="EMBL/GenBank/DDBJ databases">
        <authorList>
            <person name="Syromyatnikov M.Y."/>
            <person name="Popov V.N."/>
        </authorList>
    </citation>
    <scope>NUCLEOTIDE SEQUENCE [LARGE SCALE GENOMIC DNA]</scope>
</reference>
<keyword evidence="1" id="KW-1133">Transmembrane helix</keyword>
<name>A0A1J1IAH4_9DIPT</name>
<protein>
    <submittedName>
        <fullName evidence="2">CLUMA_CG010680, isoform A</fullName>
    </submittedName>
</protein>
<evidence type="ECO:0000313" key="2">
    <source>
        <dbReference type="EMBL" id="CRK97285.1"/>
    </source>
</evidence>
<proteinExistence type="predicted"/>
<dbReference type="Proteomes" id="UP000183832">
    <property type="component" value="Unassembled WGS sequence"/>
</dbReference>
<dbReference type="EMBL" id="CVRI01000047">
    <property type="protein sequence ID" value="CRK97285.1"/>
    <property type="molecule type" value="Genomic_DNA"/>
</dbReference>
<keyword evidence="1" id="KW-0812">Transmembrane</keyword>
<gene>
    <name evidence="2" type="ORF">CLUMA_CG010680</name>
</gene>
<sequence>MGEKILQFGFEIPIIEWDSTLGYPLNFFYGAYLISVFYFALTSTLGYCTVCVLMALGQFSALKVMFEDLEEMIVNNDDGSKHGAIKQQIKLIAEMHNELLE</sequence>
<keyword evidence="3" id="KW-1185">Reference proteome</keyword>
<feature type="transmembrane region" description="Helical" evidence="1">
    <location>
        <begin position="27"/>
        <end position="56"/>
    </location>
</feature>
<dbReference type="AlphaFoldDB" id="A0A1J1IAH4"/>
<evidence type="ECO:0000313" key="3">
    <source>
        <dbReference type="Proteomes" id="UP000183832"/>
    </source>
</evidence>
<evidence type="ECO:0000256" key="1">
    <source>
        <dbReference type="SAM" id="Phobius"/>
    </source>
</evidence>
<keyword evidence="1" id="KW-0472">Membrane</keyword>
<organism evidence="2 3">
    <name type="scientific">Clunio marinus</name>
    <dbReference type="NCBI Taxonomy" id="568069"/>
    <lineage>
        <taxon>Eukaryota</taxon>
        <taxon>Metazoa</taxon>
        <taxon>Ecdysozoa</taxon>
        <taxon>Arthropoda</taxon>
        <taxon>Hexapoda</taxon>
        <taxon>Insecta</taxon>
        <taxon>Pterygota</taxon>
        <taxon>Neoptera</taxon>
        <taxon>Endopterygota</taxon>
        <taxon>Diptera</taxon>
        <taxon>Nematocera</taxon>
        <taxon>Chironomoidea</taxon>
        <taxon>Chironomidae</taxon>
        <taxon>Clunio</taxon>
    </lineage>
</organism>